<gene>
    <name evidence="1" type="ORF">HME9304_02644</name>
</gene>
<evidence type="ECO:0000313" key="2">
    <source>
        <dbReference type="Proteomes" id="UP000248536"/>
    </source>
</evidence>
<dbReference type="EMBL" id="CP030104">
    <property type="protein sequence ID" value="AWX45617.1"/>
    <property type="molecule type" value="Genomic_DNA"/>
</dbReference>
<organism evidence="1 2">
    <name type="scientific">Flagellimonas maritima</name>
    <dbReference type="NCBI Taxonomy" id="1383885"/>
    <lineage>
        <taxon>Bacteria</taxon>
        <taxon>Pseudomonadati</taxon>
        <taxon>Bacteroidota</taxon>
        <taxon>Flavobacteriia</taxon>
        <taxon>Flavobacteriales</taxon>
        <taxon>Flavobacteriaceae</taxon>
        <taxon>Flagellimonas</taxon>
    </lineage>
</organism>
<reference evidence="1 2" key="1">
    <citation type="submission" date="2018-06" db="EMBL/GenBank/DDBJ databases">
        <title>Spongiibacterium sp. HME9304 Genome sequencing and assembly.</title>
        <authorList>
            <person name="Kang H."/>
            <person name="Kim H."/>
            <person name="Joh K."/>
        </authorList>
    </citation>
    <scope>NUCLEOTIDE SEQUENCE [LARGE SCALE GENOMIC DNA]</scope>
    <source>
        <strain evidence="1 2">HME9304</strain>
    </source>
</reference>
<dbReference type="AlphaFoldDB" id="A0A2Z4LWG4"/>
<accession>A0A2Z4LWG4</accession>
<protein>
    <submittedName>
        <fullName evidence="1">Uncharacterized protein</fullName>
    </submittedName>
</protein>
<sequence length="53" mass="6524">MDFLRNRPHFFRNRAPFHINVVKLFININKQKQRILFNNIFEVLNNINLKIIT</sequence>
<dbReference type="Proteomes" id="UP000248536">
    <property type="component" value="Chromosome"/>
</dbReference>
<proteinExistence type="predicted"/>
<name>A0A2Z4LWG4_9FLAO</name>
<dbReference type="KEGG" id="spon:HME9304_02644"/>
<evidence type="ECO:0000313" key="1">
    <source>
        <dbReference type="EMBL" id="AWX45617.1"/>
    </source>
</evidence>
<keyword evidence="2" id="KW-1185">Reference proteome</keyword>